<evidence type="ECO:0000259" key="1">
    <source>
        <dbReference type="PROSITE" id="PS50076"/>
    </source>
</evidence>
<gene>
    <name evidence="2" type="ORF">CH371_09415</name>
</gene>
<dbReference type="Gene3D" id="1.10.287.110">
    <property type="entry name" value="DnaJ domain"/>
    <property type="match status" value="1"/>
</dbReference>
<dbReference type="CDD" id="cd06257">
    <property type="entry name" value="DnaJ"/>
    <property type="match status" value="1"/>
</dbReference>
<dbReference type="Proteomes" id="UP000231912">
    <property type="component" value="Unassembled WGS sequence"/>
</dbReference>
<evidence type="ECO:0000313" key="3">
    <source>
        <dbReference type="Proteomes" id="UP000231912"/>
    </source>
</evidence>
<sequence length="161" mass="19237">MEDGDLLSRALDFYGLPRKFDAELVRTRFRELSRKYHPDSGEYETDFLFKELVQLRDVLLHSLESKEEASETEAKVEDREGFLFYKEAKKRTAEALERYFQFTEGNPVFLKGEENPALRKLREELETVVGEWKEFLDHYPKSIWKEDAEKTLQKLSVWFKD</sequence>
<dbReference type="EMBL" id="NPDT01000002">
    <property type="protein sequence ID" value="PJZ66466.1"/>
    <property type="molecule type" value="Genomic_DNA"/>
</dbReference>
<dbReference type="PROSITE" id="PS50076">
    <property type="entry name" value="DNAJ_2"/>
    <property type="match status" value="1"/>
</dbReference>
<reference evidence="2 3" key="1">
    <citation type="submission" date="2017-07" db="EMBL/GenBank/DDBJ databases">
        <title>Leptospira spp. isolated from tropical soils.</title>
        <authorList>
            <person name="Thibeaux R."/>
            <person name="Iraola G."/>
            <person name="Ferres I."/>
            <person name="Bierque E."/>
            <person name="Girault D."/>
            <person name="Soupe-Gilbert M.-E."/>
            <person name="Picardeau M."/>
            <person name="Goarant C."/>
        </authorList>
    </citation>
    <scope>NUCLEOTIDE SEQUENCE [LARGE SCALE GENOMIC DNA]</scope>
    <source>
        <strain evidence="2 3">FH2-C-A2</strain>
    </source>
</reference>
<name>A0A2M9ZDH4_9LEPT</name>
<dbReference type="SUPFAM" id="SSF46565">
    <property type="entry name" value="Chaperone J-domain"/>
    <property type="match status" value="1"/>
</dbReference>
<evidence type="ECO:0000313" key="2">
    <source>
        <dbReference type="EMBL" id="PJZ66466.1"/>
    </source>
</evidence>
<proteinExistence type="predicted"/>
<dbReference type="RefSeq" id="WP_100758640.1">
    <property type="nucleotide sequence ID" value="NZ_NPDT01000002.1"/>
</dbReference>
<dbReference type="InterPro" id="IPR001623">
    <property type="entry name" value="DnaJ_domain"/>
</dbReference>
<protein>
    <submittedName>
        <fullName evidence="2">Molecular chaperone DnaJ</fullName>
    </submittedName>
</protein>
<dbReference type="InterPro" id="IPR036869">
    <property type="entry name" value="J_dom_sf"/>
</dbReference>
<dbReference type="AlphaFoldDB" id="A0A2M9ZDH4"/>
<comment type="caution">
    <text evidence="2">The sequence shown here is derived from an EMBL/GenBank/DDBJ whole genome shotgun (WGS) entry which is preliminary data.</text>
</comment>
<organism evidence="2 3">
    <name type="scientific">Leptospira wolffii</name>
    <dbReference type="NCBI Taxonomy" id="409998"/>
    <lineage>
        <taxon>Bacteria</taxon>
        <taxon>Pseudomonadati</taxon>
        <taxon>Spirochaetota</taxon>
        <taxon>Spirochaetia</taxon>
        <taxon>Leptospirales</taxon>
        <taxon>Leptospiraceae</taxon>
        <taxon>Leptospira</taxon>
    </lineage>
</organism>
<accession>A0A2M9ZDH4</accession>
<feature type="domain" description="J" evidence="1">
    <location>
        <begin position="9"/>
        <end position="81"/>
    </location>
</feature>